<protein>
    <recommendedName>
        <fullName evidence="12">Autophagy-related protein</fullName>
    </recommendedName>
</protein>
<evidence type="ECO:0000256" key="5">
    <source>
        <dbReference type="ARBA" id="ARBA00022701"/>
    </source>
</evidence>
<evidence type="ECO:0000256" key="13">
    <source>
        <dbReference type="SAM" id="MobiDB-lite"/>
    </source>
</evidence>
<evidence type="ECO:0000313" key="14">
    <source>
        <dbReference type="EMBL" id="CAI8588736.1"/>
    </source>
</evidence>
<evidence type="ECO:0000256" key="12">
    <source>
        <dbReference type="RuleBase" id="RU004384"/>
    </source>
</evidence>
<comment type="function">
    <text evidence="1">Ubiquitin-like modifier involved in autophagosomes formation. May mediate the delivery of the autophagosomes to the vacuole via the microtubule cytoskeleton.</text>
</comment>
<dbReference type="GO" id="GO:0006914">
    <property type="term" value="P:autophagy"/>
    <property type="evidence" value="ECO:0007669"/>
    <property type="project" value="UniProtKB-KW"/>
</dbReference>
<keyword evidence="15" id="KW-1185">Reference proteome</keyword>
<dbReference type="GO" id="GO:0016020">
    <property type="term" value="C:membrane"/>
    <property type="evidence" value="ECO:0007669"/>
    <property type="project" value="UniProtKB-SubCell"/>
</dbReference>
<dbReference type="InterPro" id="IPR004241">
    <property type="entry name" value="Atg8-like"/>
</dbReference>
<dbReference type="EMBL" id="OX451736">
    <property type="protein sequence ID" value="CAI8588736.1"/>
    <property type="molecule type" value="Genomic_DNA"/>
</dbReference>
<feature type="compositionally biased region" description="Basic and acidic residues" evidence="13">
    <location>
        <begin position="10"/>
        <end position="21"/>
    </location>
</feature>
<evidence type="ECO:0000256" key="9">
    <source>
        <dbReference type="ARBA" id="ARBA00023212"/>
    </source>
</evidence>
<gene>
    <name evidence="14" type="ORF">VFH_I362000</name>
</gene>
<evidence type="ECO:0000256" key="1">
    <source>
        <dbReference type="ARBA" id="ARBA00003307"/>
    </source>
</evidence>
<comment type="similarity">
    <text evidence="4 12">Belongs to the ATG8 family.</text>
</comment>
<name>A0AAV0YSQ6_VICFA</name>
<dbReference type="Pfam" id="PF02991">
    <property type="entry name" value="ATG8"/>
    <property type="match status" value="2"/>
</dbReference>
<comment type="subcellular location">
    <subcellularLocation>
        <location evidence="2">Cytoplasm</location>
        <location evidence="2">Cytoskeleton</location>
    </subcellularLocation>
    <subcellularLocation>
        <location evidence="3">Membrane</location>
    </subcellularLocation>
</comment>
<proteinExistence type="inferred from homology"/>
<evidence type="ECO:0000256" key="4">
    <source>
        <dbReference type="ARBA" id="ARBA00007293"/>
    </source>
</evidence>
<keyword evidence="8" id="KW-0472">Membrane</keyword>
<keyword evidence="6" id="KW-0833">Ubl conjugation pathway</keyword>
<evidence type="ECO:0000256" key="6">
    <source>
        <dbReference type="ARBA" id="ARBA00022786"/>
    </source>
</evidence>
<dbReference type="SUPFAM" id="SSF54236">
    <property type="entry name" value="Ubiquitin-like"/>
    <property type="match status" value="1"/>
</dbReference>
<dbReference type="Proteomes" id="UP001157006">
    <property type="component" value="Chromosome 1L"/>
</dbReference>
<evidence type="ECO:0000313" key="15">
    <source>
        <dbReference type="Proteomes" id="UP001157006"/>
    </source>
</evidence>
<evidence type="ECO:0000256" key="11">
    <source>
        <dbReference type="PIRSR" id="PIRSR604241-50"/>
    </source>
</evidence>
<organism evidence="14 15">
    <name type="scientific">Vicia faba</name>
    <name type="common">Broad bean</name>
    <name type="synonym">Faba vulgaris</name>
    <dbReference type="NCBI Taxonomy" id="3906"/>
    <lineage>
        <taxon>Eukaryota</taxon>
        <taxon>Viridiplantae</taxon>
        <taxon>Streptophyta</taxon>
        <taxon>Embryophyta</taxon>
        <taxon>Tracheophyta</taxon>
        <taxon>Spermatophyta</taxon>
        <taxon>Magnoliopsida</taxon>
        <taxon>eudicotyledons</taxon>
        <taxon>Gunneridae</taxon>
        <taxon>Pentapetalae</taxon>
        <taxon>rosids</taxon>
        <taxon>fabids</taxon>
        <taxon>Fabales</taxon>
        <taxon>Fabaceae</taxon>
        <taxon>Papilionoideae</taxon>
        <taxon>50 kb inversion clade</taxon>
        <taxon>NPAAA clade</taxon>
        <taxon>Hologalegina</taxon>
        <taxon>IRL clade</taxon>
        <taxon>Fabeae</taxon>
        <taxon>Vicia</taxon>
    </lineage>
</organism>
<sequence length="94" mass="10941">MSKASFKTQHPFERRHDESTHIRDKYPDRVPVIMEKAGRSDIADIDKKREGYFCFVDNILPPTATLMSSLYEEHKDEDGFLYMTYGGENTFGCQ</sequence>
<feature type="region of interest" description="Disordered" evidence="13">
    <location>
        <begin position="1"/>
        <end position="21"/>
    </location>
</feature>
<evidence type="ECO:0000256" key="2">
    <source>
        <dbReference type="ARBA" id="ARBA00004245"/>
    </source>
</evidence>
<reference evidence="14 15" key="1">
    <citation type="submission" date="2023-01" db="EMBL/GenBank/DDBJ databases">
        <authorList>
            <person name="Kreplak J."/>
        </authorList>
    </citation>
    <scope>NUCLEOTIDE SEQUENCE [LARGE SCALE GENOMIC DNA]</scope>
</reference>
<keyword evidence="9" id="KW-0963">Cytoplasm</keyword>
<dbReference type="AlphaFoldDB" id="A0AAV0YSQ6"/>
<keyword evidence="7" id="KW-0813">Transport</keyword>
<evidence type="ECO:0000256" key="3">
    <source>
        <dbReference type="ARBA" id="ARBA00004370"/>
    </source>
</evidence>
<evidence type="ECO:0000256" key="10">
    <source>
        <dbReference type="ARBA" id="ARBA00023288"/>
    </source>
</evidence>
<dbReference type="PANTHER" id="PTHR10969">
    <property type="entry name" value="MICROTUBULE-ASSOCIATED PROTEINS 1A/1B LIGHT CHAIN 3-RELATED"/>
    <property type="match status" value="1"/>
</dbReference>
<keyword evidence="7" id="KW-0653">Protein transport</keyword>
<accession>A0AAV0YSQ6</accession>
<dbReference type="GO" id="GO:0005874">
    <property type="term" value="C:microtubule"/>
    <property type="evidence" value="ECO:0007669"/>
    <property type="project" value="UniProtKB-KW"/>
</dbReference>
<dbReference type="Gene3D" id="3.10.20.90">
    <property type="entry name" value="Phosphatidylinositol 3-kinase Catalytic Subunit, Chain A, domain 1"/>
    <property type="match status" value="2"/>
</dbReference>
<keyword evidence="5" id="KW-0493">Microtubule</keyword>
<feature type="lipid moiety-binding region" description="Phosphatidylserine amidated glycine; alternate" evidence="11">
    <location>
        <position position="92"/>
    </location>
</feature>
<evidence type="ECO:0000256" key="7">
    <source>
        <dbReference type="ARBA" id="ARBA00022927"/>
    </source>
</evidence>
<keyword evidence="10 11" id="KW-0449">Lipoprotein</keyword>
<dbReference type="InterPro" id="IPR029071">
    <property type="entry name" value="Ubiquitin-like_domsf"/>
</dbReference>
<evidence type="ECO:0000256" key="8">
    <source>
        <dbReference type="ARBA" id="ARBA00023136"/>
    </source>
</evidence>
<keyword evidence="12" id="KW-0072">Autophagy</keyword>
<dbReference type="GO" id="GO:0015031">
    <property type="term" value="P:protein transport"/>
    <property type="evidence" value="ECO:0007669"/>
    <property type="project" value="UniProtKB-KW"/>
</dbReference>
<keyword evidence="9" id="KW-0206">Cytoskeleton</keyword>
<dbReference type="GO" id="GO:0005776">
    <property type="term" value="C:autophagosome"/>
    <property type="evidence" value="ECO:0007669"/>
    <property type="project" value="UniProtKB-ARBA"/>
</dbReference>